<protein>
    <submittedName>
        <fullName evidence="3">DUF58 domain-containing protein</fullName>
    </submittedName>
</protein>
<evidence type="ECO:0000259" key="2">
    <source>
        <dbReference type="Pfam" id="PF01882"/>
    </source>
</evidence>
<sequence length="433" mass="45666">MAAVRWTDLRSSWAGLTARGTSFLTAGAVAFGCALVLGQSDLVRVAALLAVLPVVVVVVMAAQRLHLGVTRSTEPPRGSVGQQVEVHVEVVNRADGRTPVLLLEDALPPGLVASTRVVLPPLRPRESARVAYRLVAARRGRFAIGPARLVSVEPFGLVERTWEATSVDELLVRPVAVELPAVLPVRRSGRGGDSDLGGAGVAGDADLAVREYRQGDDLRRVHWPTTARRGELMVRPDQHPQDHNAVVVLDARADAQRGAGDDSSLEALVSAAASVAVHASEAGQRVVLLGDGQEPAVGSHDTAHRDVADDDPVEEALDRLAVVRAGGPELLDDAVEVLPRCAPSTVVALLGEVSVEDAELLAGTAREAVRAAVVCDTTSWEELSPGRARLLDQQREAAVGRLGDAGWRVAVWRRGEPLGEVWERLGAGAGVLA</sequence>
<gene>
    <name evidence="3" type="ORF">ACFPJ6_15825</name>
</gene>
<dbReference type="PANTHER" id="PTHR34351">
    <property type="entry name" value="SLR1927 PROTEIN-RELATED"/>
    <property type="match status" value="1"/>
</dbReference>
<feature type="transmembrane region" description="Helical" evidence="1">
    <location>
        <begin position="45"/>
        <end position="62"/>
    </location>
</feature>
<dbReference type="Proteomes" id="UP001596122">
    <property type="component" value="Unassembled WGS sequence"/>
</dbReference>
<evidence type="ECO:0000313" key="3">
    <source>
        <dbReference type="EMBL" id="MFC5382238.1"/>
    </source>
</evidence>
<proteinExistence type="predicted"/>
<keyword evidence="1" id="KW-1133">Transmembrane helix</keyword>
<dbReference type="EMBL" id="JBHSLD010000015">
    <property type="protein sequence ID" value="MFC5382238.1"/>
    <property type="molecule type" value="Genomic_DNA"/>
</dbReference>
<keyword evidence="1" id="KW-0472">Membrane</keyword>
<dbReference type="PANTHER" id="PTHR34351:SF1">
    <property type="entry name" value="SLR1927 PROTEIN"/>
    <property type="match status" value="1"/>
</dbReference>
<dbReference type="InterPro" id="IPR002881">
    <property type="entry name" value="DUF58"/>
</dbReference>
<comment type="caution">
    <text evidence="3">The sequence shown here is derived from an EMBL/GenBank/DDBJ whole genome shotgun (WGS) entry which is preliminary data.</text>
</comment>
<dbReference type="Pfam" id="PF01882">
    <property type="entry name" value="DUF58"/>
    <property type="match status" value="1"/>
</dbReference>
<keyword evidence="1" id="KW-0812">Transmembrane</keyword>
<feature type="domain" description="DUF58" evidence="2">
    <location>
        <begin position="209"/>
        <end position="297"/>
    </location>
</feature>
<keyword evidence="4" id="KW-1185">Reference proteome</keyword>
<feature type="transmembrane region" description="Helical" evidence="1">
    <location>
        <begin position="20"/>
        <end position="38"/>
    </location>
</feature>
<organism evidence="3 4">
    <name type="scientific">Aquipuribacter nitratireducens</name>
    <dbReference type="NCBI Taxonomy" id="650104"/>
    <lineage>
        <taxon>Bacteria</taxon>
        <taxon>Bacillati</taxon>
        <taxon>Actinomycetota</taxon>
        <taxon>Actinomycetes</taxon>
        <taxon>Micrococcales</taxon>
        <taxon>Intrasporangiaceae</taxon>
        <taxon>Aquipuribacter</taxon>
    </lineage>
</organism>
<accession>A0ABW0GQI1</accession>
<dbReference type="RefSeq" id="WP_340271280.1">
    <property type="nucleotide sequence ID" value="NZ_JBBEOG010000010.1"/>
</dbReference>
<dbReference type="PROSITE" id="PS51257">
    <property type="entry name" value="PROKAR_LIPOPROTEIN"/>
    <property type="match status" value="1"/>
</dbReference>
<name>A0ABW0GQI1_9MICO</name>
<evidence type="ECO:0000256" key="1">
    <source>
        <dbReference type="SAM" id="Phobius"/>
    </source>
</evidence>
<evidence type="ECO:0000313" key="4">
    <source>
        <dbReference type="Proteomes" id="UP001596122"/>
    </source>
</evidence>
<reference evidence="4" key="1">
    <citation type="journal article" date="2019" name="Int. J. Syst. Evol. Microbiol.">
        <title>The Global Catalogue of Microorganisms (GCM) 10K type strain sequencing project: providing services to taxonomists for standard genome sequencing and annotation.</title>
        <authorList>
            <consortium name="The Broad Institute Genomics Platform"/>
            <consortium name="The Broad Institute Genome Sequencing Center for Infectious Disease"/>
            <person name="Wu L."/>
            <person name="Ma J."/>
        </authorList>
    </citation>
    <scope>NUCLEOTIDE SEQUENCE [LARGE SCALE GENOMIC DNA]</scope>
    <source>
        <strain evidence="4">CCUG 43114</strain>
    </source>
</reference>